<gene>
    <name evidence="6" type="ORF">KME65_15090</name>
</gene>
<dbReference type="InterPro" id="IPR050669">
    <property type="entry name" value="Hemerythrin"/>
</dbReference>
<comment type="caution">
    <text evidence="6">The sequence shown here is derived from an EMBL/GenBank/DDBJ whole genome shotgun (WGS) entry which is preliminary data.</text>
</comment>
<dbReference type="PANTHER" id="PTHR37164:SF1">
    <property type="entry name" value="BACTERIOHEMERYTHRIN"/>
    <property type="match status" value="1"/>
</dbReference>
<evidence type="ECO:0000256" key="1">
    <source>
        <dbReference type="ARBA" id="ARBA00010587"/>
    </source>
</evidence>
<dbReference type="PROSITE" id="PS00550">
    <property type="entry name" value="HEMERYTHRINS"/>
    <property type="match status" value="1"/>
</dbReference>
<dbReference type="Pfam" id="PF01814">
    <property type="entry name" value="Hemerythrin"/>
    <property type="match status" value="1"/>
</dbReference>
<dbReference type="InterPro" id="IPR012312">
    <property type="entry name" value="Hemerythrin-like"/>
</dbReference>
<feature type="domain" description="Hemerythrin-like" evidence="5">
    <location>
        <begin position="14"/>
        <end position="125"/>
    </location>
</feature>
<evidence type="ECO:0000259" key="5">
    <source>
        <dbReference type="Pfam" id="PF01814"/>
    </source>
</evidence>
<evidence type="ECO:0000256" key="2">
    <source>
        <dbReference type="ARBA" id="ARBA00022621"/>
    </source>
</evidence>
<evidence type="ECO:0000313" key="7">
    <source>
        <dbReference type="Proteomes" id="UP000770889"/>
    </source>
</evidence>
<comment type="similarity">
    <text evidence="1">Belongs to the hemerythrin family.</text>
</comment>
<dbReference type="GO" id="GO:0005344">
    <property type="term" value="F:oxygen carrier activity"/>
    <property type="evidence" value="ECO:0007669"/>
    <property type="project" value="UniProtKB-KW"/>
</dbReference>
<dbReference type="NCBIfam" id="TIGR02481">
    <property type="entry name" value="hemeryth_dom"/>
    <property type="match status" value="1"/>
</dbReference>
<keyword evidence="4" id="KW-0408">Iron</keyword>
<dbReference type="Proteomes" id="UP000770889">
    <property type="component" value="Unassembled WGS sequence"/>
</dbReference>
<organism evidence="6 7">
    <name type="scientific">Candidatus Thiodiazotropha taylori</name>
    <dbReference type="NCBI Taxonomy" id="2792791"/>
    <lineage>
        <taxon>Bacteria</taxon>
        <taxon>Pseudomonadati</taxon>
        <taxon>Pseudomonadota</taxon>
        <taxon>Gammaproteobacteria</taxon>
        <taxon>Chromatiales</taxon>
        <taxon>Sedimenticolaceae</taxon>
        <taxon>Candidatus Thiodiazotropha</taxon>
    </lineage>
</organism>
<sequence>MPIVTWSDEFNINVKEIDEQHQKMLDIVNNLHTAVEERRENEILNDLLIALYQHTQLHFTTEEELMKEHDYPDYEQHLHEHKVLLQHLGNLVEGVSSGKNPSFRSDYDVSSDWVLIHIFKSDKDLGLFLNDHGVF</sequence>
<name>A0A944MEA3_9GAMM</name>
<keyword evidence="2" id="KW-0813">Transport</keyword>
<evidence type="ECO:0000313" key="6">
    <source>
        <dbReference type="EMBL" id="MBT2990278.1"/>
    </source>
</evidence>
<dbReference type="AlphaFoldDB" id="A0A944MEA3"/>
<protein>
    <submittedName>
        <fullName evidence="6">Bacteriohemerythrin</fullName>
    </submittedName>
</protein>
<dbReference type="SUPFAM" id="SSF47188">
    <property type="entry name" value="Hemerythrin-like"/>
    <property type="match status" value="1"/>
</dbReference>
<dbReference type="Gene3D" id="1.20.120.50">
    <property type="entry name" value="Hemerythrin-like"/>
    <property type="match status" value="1"/>
</dbReference>
<evidence type="ECO:0000256" key="3">
    <source>
        <dbReference type="ARBA" id="ARBA00022723"/>
    </source>
</evidence>
<dbReference type="EMBL" id="JAHHGM010000015">
    <property type="protein sequence ID" value="MBT2990278.1"/>
    <property type="molecule type" value="Genomic_DNA"/>
</dbReference>
<dbReference type="InterPro" id="IPR012827">
    <property type="entry name" value="Hemerythrin_metal-bd"/>
</dbReference>
<keyword evidence="3" id="KW-0479">Metal-binding</keyword>
<accession>A0A944MEA3</accession>
<reference evidence="6 7" key="1">
    <citation type="submission" date="2021-05" db="EMBL/GenBank/DDBJ databases">
        <title>Genetic and Functional Diversity in Clade A Lucinid endosymbionts from the Bahamas.</title>
        <authorList>
            <person name="Giani N.M."/>
            <person name="Engel A.S."/>
            <person name="Campbell B.J."/>
        </authorList>
    </citation>
    <scope>NUCLEOTIDE SEQUENCE [LARGE SCALE GENOMIC DNA]</scope>
    <source>
        <strain evidence="6">LUC16012Gg_MoonRockCtena</strain>
    </source>
</reference>
<evidence type="ECO:0000256" key="4">
    <source>
        <dbReference type="ARBA" id="ARBA00023004"/>
    </source>
</evidence>
<dbReference type="CDD" id="cd12107">
    <property type="entry name" value="Hemerythrin"/>
    <property type="match status" value="1"/>
</dbReference>
<dbReference type="InterPro" id="IPR035938">
    <property type="entry name" value="Hemerythrin-like_sf"/>
</dbReference>
<dbReference type="PANTHER" id="PTHR37164">
    <property type="entry name" value="BACTERIOHEMERYTHRIN"/>
    <property type="match status" value="1"/>
</dbReference>
<dbReference type="NCBIfam" id="NF033749">
    <property type="entry name" value="bact_hemeryth"/>
    <property type="match status" value="1"/>
</dbReference>
<dbReference type="InterPro" id="IPR016131">
    <property type="entry name" value="Haemerythrin_Fe_BS"/>
</dbReference>
<keyword evidence="2" id="KW-0561">Oxygen transport</keyword>
<proteinExistence type="inferred from homology"/>
<dbReference type="GO" id="GO:0046872">
    <property type="term" value="F:metal ion binding"/>
    <property type="evidence" value="ECO:0007669"/>
    <property type="project" value="UniProtKB-KW"/>
</dbReference>